<accession>A0A2T2WDK7</accession>
<proteinExistence type="predicted"/>
<organism evidence="1 2">
    <name type="scientific">Sulfobacillus acidophilus</name>
    <dbReference type="NCBI Taxonomy" id="53633"/>
    <lineage>
        <taxon>Bacteria</taxon>
        <taxon>Bacillati</taxon>
        <taxon>Bacillota</taxon>
        <taxon>Clostridia</taxon>
        <taxon>Eubacteriales</taxon>
        <taxon>Clostridiales Family XVII. Incertae Sedis</taxon>
        <taxon>Sulfobacillus</taxon>
    </lineage>
</organism>
<name>A0A2T2WDK7_9FIRM</name>
<evidence type="ECO:0000313" key="1">
    <source>
        <dbReference type="EMBL" id="PSR20318.1"/>
    </source>
</evidence>
<dbReference type="Proteomes" id="UP000241848">
    <property type="component" value="Unassembled WGS sequence"/>
</dbReference>
<evidence type="ECO:0000313" key="2">
    <source>
        <dbReference type="Proteomes" id="UP000241848"/>
    </source>
</evidence>
<comment type="caution">
    <text evidence="1">The sequence shown here is derived from an EMBL/GenBank/DDBJ whole genome shotgun (WGS) entry which is preliminary data.</text>
</comment>
<protein>
    <submittedName>
        <fullName evidence="1">Uncharacterized protein</fullName>
    </submittedName>
</protein>
<reference evidence="1 2" key="1">
    <citation type="journal article" date="2014" name="BMC Genomics">
        <title>Comparison of environmental and isolate Sulfobacillus genomes reveals diverse carbon, sulfur, nitrogen, and hydrogen metabolisms.</title>
        <authorList>
            <person name="Justice N.B."/>
            <person name="Norman A."/>
            <person name="Brown C.T."/>
            <person name="Singh A."/>
            <person name="Thomas B.C."/>
            <person name="Banfield J.F."/>
        </authorList>
    </citation>
    <scope>NUCLEOTIDE SEQUENCE [LARGE SCALE GENOMIC DNA]</scope>
    <source>
        <strain evidence="1">AMDSBA3</strain>
    </source>
</reference>
<dbReference type="AlphaFoldDB" id="A0A2T2WDK7"/>
<sequence length="97" mass="10911">MDAKVTEAGESASIRSWPISLYSLRRALHEELEYVDTLASIPFRVLDRQVHRSEAAWQPEAEDAIRAVEGIVRLPIKILVGLTEDSNSARRTTPPEK</sequence>
<dbReference type="EMBL" id="PXYV01000069">
    <property type="protein sequence ID" value="PSR20318.1"/>
    <property type="molecule type" value="Genomic_DNA"/>
</dbReference>
<gene>
    <name evidence="1" type="ORF">C7B45_15420</name>
</gene>